<gene>
    <name evidence="1" type="ORF">MRBLWS13_000549</name>
</gene>
<name>A0AAU6S7U4_9MICO</name>
<dbReference type="RefSeq" id="WP_349427535.1">
    <property type="nucleotide sequence ID" value="NZ_CP151632.1"/>
</dbReference>
<evidence type="ECO:0000313" key="1">
    <source>
        <dbReference type="EMBL" id="WZO32935.1"/>
    </source>
</evidence>
<accession>A0AAU6S7U4</accession>
<evidence type="ECO:0008006" key="2">
    <source>
        <dbReference type="Google" id="ProtNLM"/>
    </source>
</evidence>
<protein>
    <recommendedName>
        <fullName evidence="2">AbiEi antitoxin C-terminal domain-containing protein</fullName>
    </recommendedName>
</protein>
<proteinExistence type="predicted"/>
<organism evidence="1">
    <name type="scientific">Microbacterium sp. LWS13-1.2</name>
    <dbReference type="NCBI Taxonomy" id="3135264"/>
    <lineage>
        <taxon>Bacteria</taxon>
        <taxon>Bacillati</taxon>
        <taxon>Actinomycetota</taxon>
        <taxon>Actinomycetes</taxon>
        <taxon>Micrococcales</taxon>
        <taxon>Microbacteriaceae</taxon>
        <taxon>Microbacterium</taxon>
    </lineage>
</organism>
<reference evidence="1" key="1">
    <citation type="submission" date="2024-04" db="EMBL/GenBank/DDBJ databases">
        <authorList>
            <person name="Roder T."/>
            <person name="Oberhansli S."/>
            <person name="Kreuzer M."/>
        </authorList>
    </citation>
    <scope>NUCLEOTIDE SEQUENCE</scope>
    <source>
        <strain evidence="1">LWS13-1.2</strain>
    </source>
</reference>
<dbReference type="EMBL" id="CP151632">
    <property type="protein sequence ID" value="WZO32935.1"/>
    <property type="molecule type" value="Genomic_DNA"/>
</dbReference>
<sequence>MGSPFLYFADDRLSNAELTAACLDGHLVSLGDAYMPADAVETPALRAGSLVRTLGDTLAATHLTAAWIHGGLPAPPARHTVQRAVSRRLHVVPDRQLVYRDLAVTAEDLHLIGGVHVTTPERTLADLARVGDAEHTRAARLLAGSDPGASTRAIARLEAGTLPHKHAALACLREMMTAALQEDVTRYTS</sequence>
<dbReference type="AlphaFoldDB" id="A0AAU6S7U4"/>